<gene>
    <name evidence="2" type="ORF">Taro_014615</name>
</gene>
<dbReference type="AlphaFoldDB" id="A0A843UFF2"/>
<sequence length="75" mass="8463">MRGTEGCPDMDTEQGEVDEGEQHRNMYTRTGKRLPKIEVRFQGLCVDAEVRVGRRSLPTLLNTTINAAESRNSLQ</sequence>
<dbReference type="Proteomes" id="UP000652761">
    <property type="component" value="Unassembled WGS sequence"/>
</dbReference>
<dbReference type="OrthoDB" id="783618at2759"/>
<feature type="compositionally biased region" description="Acidic residues" evidence="1">
    <location>
        <begin position="8"/>
        <end position="19"/>
    </location>
</feature>
<reference evidence="2" key="1">
    <citation type="submission" date="2017-07" db="EMBL/GenBank/DDBJ databases">
        <title>Taro Niue Genome Assembly and Annotation.</title>
        <authorList>
            <person name="Atibalentja N."/>
            <person name="Keating K."/>
            <person name="Fields C.J."/>
        </authorList>
    </citation>
    <scope>NUCLEOTIDE SEQUENCE</scope>
    <source>
        <strain evidence="2">Niue_2</strain>
        <tissue evidence="2">Leaf</tissue>
    </source>
</reference>
<evidence type="ECO:0000313" key="3">
    <source>
        <dbReference type="Proteomes" id="UP000652761"/>
    </source>
</evidence>
<comment type="caution">
    <text evidence="2">The sequence shown here is derived from an EMBL/GenBank/DDBJ whole genome shotgun (WGS) entry which is preliminary data.</text>
</comment>
<evidence type="ECO:0000313" key="2">
    <source>
        <dbReference type="EMBL" id="MQL82151.1"/>
    </source>
</evidence>
<protein>
    <submittedName>
        <fullName evidence="2">Uncharacterized protein</fullName>
    </submittedName>
</protein>
<keyword evidence="3" id="KW-1185">Reference proteome</keyword>
<feature type="region of interest" description="Disordered" evidence="1">
    <location>
        <begin position="1"/>
        <end position="29"/>
    </location>
</feature>
<accession>A0A843UFF2</accession>
<dbReference type="EMBL" id="NMUH01000613">
    <property type="protein sequence ID" value="MQL82151.1"/>
    <property type="molecule type" value="Genomic_DNA"/>
</dbReference>
<evidence type="ECO:0000256" key="1">
    <source>
        <dbReference type="SAM" id="MobiDB-lite"/>
    </source>
</evidence>
<proteinExistence type="predicted"/>
<name>A0A843UFF2_COLES</name>
<organism evidence="2 3">
    <name type="scientific">Colocasia esculenta</name>
    <name type="common">Wild taro</name>
    <name type="synonym">Arum esculentum</name>
    <dbReference type="NCBI Taxonomy" id="4460"/>
    <lineage>
        <taxon>Eukaryota</taxon>
        <taxon>Viridiplantae</taxon>
        <taxon>Streptophyta</taxon>
        <taxon>Embryophyta</taxon>
        <taxon>Tracheophyta</taxon>
        <taxon>Spermatophyta</taxon>
        <taxon>Magnoliopsida</taxon>
        <taxon>Liliopsida</taxon>
        <taxon>Araceae</taxon>
        <taxon>Aroideae</taxon>
        <taxon>Colocasieae</taxon>
        <taxon>Colocasia</taxon>
    </lineage>
</organism>